<evidence type="ECO:0000259" key="1">
    <source>
        <dbReference type="Pfam" id="PF22319"/>
    </source>
</evidence>
<sequence length="261" mass="29601">MVQFPGGRADPKLGMFIQPDWFEVTEAGVGTNRYAFSANDPVNLKDPGGNEYDDYHLDDNLADERNRDFAERHEAEAKALRNSTAISDRIAVLLGAARALEIRSADRRARIGLTSDQRWHLDMESFVVETAIAFSGTRARKIFEGKFPRPGVHRADLKEASKNYIDHHLLGTPATDKLLAKGESIHVFNDMAMLRRVQNELLKRGNYMGSTRGHERYGLYFDKPIGFRIKDGVVTNRLRYGELKVYNDGTYHVVPRTHPAR</sequence>
<proteinExistence type="predicted"/>
<accession>A0A0B3S3K3</accession>
<keyword evidence="3" id="KW-1185">Reference proteome</keyword>
<dbReference type="Proteomes" id="UP000030960">
    <property type="component" value="Unassembled WGS sequence"/>
</dbReference>
<evidence type="ECO:0000313" key="2">
    <source>
        <dbReference type="EMBL" id="KHQ51271.1"/>
    </source>
</evidence>
<feature type="domain" description="DUF6972" evidence="1">
    <location>
        <begin position="162"/>
        <end position="260"/>
    </location>
</feature>
<protein>
    <submittedName>
        <fullName evidence="2">RHS repeat-associated core domain protein</fullName>
    </submittedName>
</protein>
<evidence type="ECO:0000313" key="3">
    <source>
        <dbReference type="Proteomes" id="UP000030960"/>
    </source>
</evidence>
<dbReference type="AlphaFoldDB" id="A0A0B3S3K3"/>
<gene>
    <name evidence="2" type="ORF">OA50_04052</name>
</gene>
<comment type="caution">
    <text evidence="2">The sequence shown here is derived from an EMBL/GenBank/DDBJ whole genome shotgun (WGS) entry which is preliminary data.</text>
</comment>
<dbReference type="Gene3D" id="2.180.10.10">
    <property type="entry name" value="RHS repeat-associated core"/>
    <property type="match status" value="1"/>
</dbReference>
<name>A0A0B3S3K3_9RHOB</name>
<dbReference type="EMBL" id="JSUQ01000018">
    <property type="protein sequence ID" value="KHQ51271.1"/>
    <property type="molecule type" value="Genomic_DNA"/>
</dbReference>
<dbReference type="InterPro" id="IPR054245">
    <property type="entry name" value="DUF6972"/>
</dbReference>
<dbReference type="Pfam" id="PF22319">
    <property type="entry name" value="DUF6972"/>
    <property type="match status" value="1"/>
</dbReference>
<reference evidence="2 3" key="1">
    <citation type="submission" date="2014-10" db="EMBL/GenBank/DDBJ databases">
        <title>Genome sequence of Ponticoccus sp. strain UMTAT08 isolated from clonal culture of toxic dinoflagellate Alexandrium tamiyavanichii.</title>
        <authorList>
            <person name="Gan H.Y."/>
            <person name="Muhd D.-D."/>
            <person name="Mohd Noor M.E."/>
            <person name="Yeong Y.S."/>
            <person name="Usup G."/>
        </authorList>
    </citation>
    <scope>NUCLEOTIDE SEQUENCE [LARGE SCALE GENOMIC DNA]</scope>
    <source>
        <strain evidence="2 3">UMTAT08</strain>
    </source>
</reference>
<organism evidence="2 3">
    <name type="scientific">Mameliella alba</name>
    <dbReference type="NCBI Taxonomy" id="561184"/>
    <lineage>
        <taxon>Bacteria</taxon>
        <taxon>Pseudomonadati</taxon>
        <taxon>Pseudomonadota</taxon>
        <taxon>Alphaproteobacteria</taxon>
        <taxon>Rhodobacterales</taxon>
        <taxon>Roseobacteraceae</taxon>
        <taxon>Mameliella</taxon>
    </lineage>
</organism>